<dbReference type="EMBL" id="DRNF01000320">
    <property type="protein sequence ID" value="HHJ80983.1"/>
    <property type="molecule type" value="Genomic_DNA"/>
</dbReference>
<feature type="domain" description="SH3b" evidence="3">
    <location>
        <begin position="215"/>
        <end position="264"/>
    </location>
</feature>
<evidence type="ECO:0000256" key="1">
    <source>
        <dbReference type="SAM" id="Coils"/>
    </source>
</evidence>
<keyword evidence="1" id="KW-0175">Coiled coil</keyword>
<proteinExistence type="predicted"/>
<comment type="caution">
    <text evidence="4">The sequence shown here is derived from an EMBL/GenBank/DDBJ whole genome shotgun (WGS) entry which is preliminary data.</text>
</comment>
<feature type="chain" id="PRO_5032326638" description="SH3b domain-containing protein" evidence="2">
    <location>
        <begin position="36"/>
        <end position="266"/>
    </location>
</feature>
<evidence type="ECO:0000259" key="3">
    <source>
        <dbReference type="Pfam" id="PF08239"/>
    </source>
</evidence>
<dbReference type="Proteomes" id="UP000885832">
    <property type="component" value="Unassembled WGS sequence"/>
</dbReference>
<reference evidence="4" key="1">
    <citation type="journal article" date="2020" name="mSystems">
        <title>Genome- and Community-Level Interaction Insights into Carbon Utilization and Element Cycling Functions of Hydrothermarchaeota in Hydrothermal Sediment.</title>
        <authorList>
            <person name="Zhou Z."/>
            <person name="Liu Y."/>
            <person name="Xu W."/>
            <person name="Pan J."/>
            <person name="Luo Z.H."/>
            <person name="Li M."/>
        </authorList>
    </citation>
    <scope>NUCLEOTIDE SEQUENCE [LARGE SCALE GENOMIC DNA]</scope>
    <source>
        <strain evidence="4">HyVt-505</strain>
    </source>
</reference>
<dbReference type="Pfam" id="PF08239">
    <property type="entry name" value="SH3_3"/>
    <property type="match status" value="1"/>
</dbReference>
<accession>A0A832J5J6</accession>
<feature type="coiled-coil region" evidence="1">
    <location>
        <begin position="54"/>
        <end position="123"/>
    </location>
</feature>
<protein>
    <recommendedName>
        <fullName evidence="3">SH3b domain-containing protein</fullName>
    </recommendedName>
</protein>
<dbReference type="InterPro" id="IPR003646">
    <property type="entry name" value="SH3-like_bac-type"/>
</dbReference>
<gene>
    <name evidence="4" type="ORF">ENJ65_05055</name>
</gene>
<keyword evidence="2" id="KW-0732">Signal</keyword>
<feature type="signal peptide" evidence="2">
    <location>
        <begin position="1"/>
        <end position="35"/>
    </location>
</feature>
<dbReference type="AlphaFoldDB" id="A0A832J5J6"/>
<dbReference type="Gene3D" id="2.30.30.40">
    <property type="entry name" value="SH3 Domains"/>
    <property type="match status" value="1"/>
</dbReference>
<name>A0A832J5J6_9GAMM</name>
<evidence type="ECO:0000256" key="2">
    <source>
        <dbReference type="SAM" id="SignalP"/>
    </source>
</evidence>
<sequence length="266" mass="30117">MVTKKKAWKIRKCRRSLHWLAPMAVLLTVAGCATQQPTPVPFPLPLPLASTSQCNEQQQEIVRLQQMLADREHQIKHLIADQKNKDLEISKLKTHQQNQTKELKETTNQASRAEVKLRRFATEADVASRLVEVEMAMKTLESRLDTRHELPLQVLAHGLLDKASTAFKRGKYSVAADHAAQAEQLIEMMTEQQPTTESATPFKVAIPLKTKLNGQLRRKPDRNAAVIDKLQTATPVVARSYKAQWLQVQTENGNSGWIFSDFVEPR</sequence>
<evidence type="ECO:0000313" key="4">
    <source>
        <dbReference type="EMBL" id="HHJ80983.1"/>
    </source>
</evidence>
<organism evidence="4">
    <name type="scientific">Candidatus Tenderia electrophaga</name>
    <dbReference type="NCBI Taxonomy" id="1748243"/>
    <lineage>
        <taxon>Bacteria</taxon>
        <taxon>Pseudomonadati</taxon>
        <taxon>Pseudomonadota</taxon>
        <taxon>Gammaproteobacteria</taxon>
        <taxon>Candidatus Tenderiales</taxon>
        <taxon>Candidatus Tenderiaceae</taxon>
        <taxon>Candidatus Tenderia</taxon>
    </lineage>
</organism>
<dbReference type="PROSITE" id="PS51257">
    <property type="entry name" value="PROKAR_LIPOPROTEIN"/>
    <property type="match status" value="1"/>
</dbReference>